<dbReference type="PROSITE" id="PS50005">
    <property type="entry name" value="TPR"/>
    <property type="match status" value="1"/>
</dbReference>
<proteinExistence type="predicted"/>
<evidence type="ECO:0000313" key="3">
    <source>
        <dbReference type="EMBL" id="GGA56054.1"/>
    </source>
</evidence>
<dbReference type="RefSeq" id="WP_188448577.1">
    <property type="nucleotide sequence ID" value="NZ_BMDW01000019.1"/>
</dbReference>
<evidence type="ECO:0008006" key="5">
    <source>
        <dbReference type="Google" id="ProtNLM"/>
    </source>
</evidence>
<sequence>MARPDDQRDVASRIGQAKALLGIDPRAAATLARALPPSFEVRFLLGAALRRSGEVAAALDILAPLAAARPGAWGLHYEQGMALAMLGCAVEAVAALERATAADPRASLAWHALGDLYGLVDPARAADAQARLLPGSVGDAALVAAVLAWIDAPARAAGDALRARFGIDFNDPAALRLIADVAVRAGRDAVAESLLARAVAAAPNYPPARLHRAILLLRLERFPEALAELGPVLLAGAASPMVGALHGSILMHLGREREAVAAFAAALAARPDDPRLWHAYGHALRSVGQQADAVAAYRRAITLNPRFGEAYWSLANLKTWRFEGDDVAAMRVLLGGGDLGTDDRAYLHFALGKALEDAAEYEPAFASYEQANAARRAANPHDAAAHTAFVQRSIATYSTTFFANRAGSGCGAPDPIFVLGMPRSGSTLVEQILASHSGVEGLSELPDITALALQVAGAEGDYPHTLARLPLAVFADLGAAYLDRTRARRATDRAHFVDKFPGNVLHIGLIHLILPNARIIDVRRHPLACCVSLFKQGFAAGQGYSYDLGDLGRYFADYVALMAHFDAVLPGRVHRLSYEALVDAPEREVRRLLDHVGLAFEPACLSFFDNDRAVRTPSSEQVRRPIFRDGLDQWRHFDPWLVPLKSALGALANGPADRP</sequence>
<dbReference type="Gene3D" id="3.40.50.300">
    <property type="entry name" value="P-loop containing nucleotide triphosphate hydrolases"/>
    <property type="match status" value="1"/>
</dbReference>
<dbReference type="Gene3D" id="1.25.40.10">
    <property type="entry name" value="Tetratricopeptide repeat domain"/>
    <property type="match status" value="3"/>
</dbReference>
<keyword evidence="2" id="KW-0802">TPR repeat</keyword>
<dbReference type="SMART" id="SM00028">
    <property type="entry name" value="TPR"/>
    <property type="match status" value="4"/>
</dbReference>
<keyword evidence="1" id="KW-0808">Transferase</keyword>
<dbReference type="PANTHER" id="PTHR12788">
    <property type="entry name" value="PROTEIN-TYROSINE SULFOTRANSFERASE 2"/>
    <property type="match status" value="1"/>
</dbReference>
<dbReference type="InterPro" id="IPR026634">
    <property type="entry name" value="TPST-like"/>
</dbReference>
<dbReference type="InterPro" id="IPR027417">
    <property type="entry name" value="P-loop_NTPase"/>
</dbReference>
<evidence type="ECO:0000256" key="2">
    <source>
        <dbReference type="PROSITE-ProRule" id="PRU00339"/>
    </source>
</evidence>
<protein>
    <recommendedName>
        <fullName evidence="5">Tetratricopeptide repeat protein</fullName>
    </recommendedName>
</protein>
<dbReference type="SUPFAM" id="SSF52540">
    <property type="entry name" value="P-loop containing nucleoside triphosphate hydrolases"/>
    <property type="match status" value="1"/>
</dbReference>
<feature type="repeat" description="TPR" evidence="2">
    <location>
        <begin position="274"/>
        <end position="307"/>
    </location>
</feature>
<dbReference type="PANTHER" id="PTHR12788:SF10">
    <property type="entry name" value="PROTEIN-TYROSINE SULFOTRANSFERASE"/>
    <property type="match status" value="1"/>
</dbReference>
<reference evidence="4" key="1">
    <citation type="journal article" date="2019" name="Int. J. Syst. Evol. Microbiol.">
        <title>The Global Catalogue of Microorganisms (GCM) 10K type strain sequencing project: providing services to taxonomists for standard genome sequencing and annotation.</title>
        <authorList>
            <consortium name="The Broad Institute Genomics Platform"/>
            <consortium name="The Broad Institute Genome Sequencing Center for Infectious Disease"/>
            <person name="Wu L."/>
            <person name="Ma J."/>
        </authorList>
    </citation>
    <scope>NUCLEOTIDE SEQUENCE [LARGE SCALE GENOMIC DNA]</scope>
    <source>
        <strain evidence="4">CGMCC 1.10106</strain>
    </source>
</reference>
<accession>A0ABQ1H249</accession>
<dbReference type="InterPro" id="IPR011990">
    <property type="entry name" value="TPR-like_helical_dom_sf"/>
</dbReference>
<keyword evidence="4" id="KW-1185">Reference proteome</keyword>
<name>A0ABQ1H249_9SPHN</name>
<dbReference type="Pfam" id="PF14559">
    <property type="entry name" value="TPR_19"/>
    <property type="match status" value="1"/>
</dbReference>
<organism evidence="3 4">
    <name type="scientific">Sphingomonas psychrolutea</name>
    <dbReference type="NCBI Taxonomy" id="1259676"/>
    <lineage>
        <taxon>Bacteria</taxon>
        <taxon>Pseudomonadati</taxon>
        <taxon>Pseudomonadota</taxon>
        <taxon>Alphaproteobacteria</taxon>
        <taxon>Sphingomonadales</taxon>
        <taxon>Sphingomonadaceae</taxon>
        <taxon>Sphingomonas</taxon>
    </lineage>
</organism>
<evidence type="ECO:0000313" key="4">
    <source>
        <dbReference type="Proteomes" id="UP000618591"/>
    </source>
</evidence>
<evidence type="ECO:0000256" key="1">
    <source>
        <dbReference type="ARBA" id="ARBA00022679"/>
    </source>
</evidence>
<comment type="caution">
    <text evidence="3">The sequence shown here is derived from an EMBL/GenBank/DDBJ whole genome shotgun (WGS) entry which is preliminary data.</text>
</comment>
<dbReference type="Pfam" id="PF13414">
    <property type="entry name" value="TPR_11"/>
    <property type="match status" value="1"/>
</dbReference>
<dbReference type="InterPro" id="IPR019734">
    <property type="entry name" value="TPR_rpt"/>
</dbReference>
<dbReference type="SUPFAM" id="SSF48452">
    <property type="entry name" value="TPR-like"/>
    <property type="match status" value="1"/>
</dbReference>
<dbReference type="Proteomes" id="UP000618591">
    <property type="component" value="Unassembled WGS sequence"/>
</dbReference>
<gene>
    <name evidence="3" type="ORF">GCM10011395_28120</name>
</gene>
<dbReference type="Pfam" id="PF13469">
    <property type="entry name" value="Sulfotransfer_3"/>
    <property type="match status" value="1"/>
</dbReference>
<dbReference type="EMBL" id="BMDW01000019">
    <property type="protein sequence ID" value="GGA56054.1"/>
    <property type="molecule type" value="Genomic_DNA"/>
</dbReference>